<dbReference type="STRING" id="98765.A0A2R6RPV6"/>
<proteinExistence type="predicted"/>
<keyword evidence="2" id="KW-1185">Reference proteome</keyword>
<dbReference type="OrthoDB" id="5537330at2759"/>
<comment type="caution">
    <text evidence="1">The sequence shown here is derived from an EMBL/GenBank/DDBJ whole genome shotgun (WGS) entry which is preliminary data.</text>
</comment>
<evidence type="ECO:0000313" key="2">
    <source>
        <dbReference type="Proteomes" id="UP000186601"/>
    </source>
</evidence>
<dbReference type="AlphaFoldDB" id="A0A2R6RPV6"/>
<organism evidence="1 2">
    <name type="scientific">Hermanssonia centrifuga</name>
    <dbReference type="NCBI Taxonomy" id="98765"/>
    <lineage>
        <taxon>Eukaryota</taxon>
        <taxon>Fungi</taxon>
        <taxon>Dikarya</taxon>
        <taxon>Basidiomycota</taxon>
        <taxon>Agaricomycotina</taxon>
        <taxon>Agaricomycetes</taxon>
        <taxon>Polyporales</taxon>
        <taxon>Meruliaceae</taxon>
        <taxon>Hermanssonia</taxon>
    </lineage>
</organism>
<reference evidence="1 2" key="1">
    <citation type="submission" date="2018-02" db="EMBL/GenBank/DDBJ databases">
        <title>Genome sequence of the basidiomycete white-rot fungus Phlebia centrifuga.</title>
        <authorList>
            <person name="Granchi Z."/>
            <person name="Peng M."/>
            <person name="de Vries R.P."/>
            <person name="Hilden K."/>
            <person name="Makela M.R."/>
            <person name="Grigoriev I."/>
            <person name="Riley R."/>
        </authorList>
    </citation>
    <scope>NUCLEOTIDE SEQUENCE [LARGE SCALE GENOMIC DNA]</scope>
    <source>
        <strain evidence="1 2">FBCC195</strain>
    </source>
</reference>
<gene>
    <name evidence="1" type="ORF">PHLCEN_2v2206</name>
</gene>
<dbReference type="InterPro" id="IPR052999">
    <property type="entry name" value="PTS1_Protein"/>
</dbReference>
<sequence length="249" mass="27405">MANLATREFLNHLKSLYPQVASATGSAVVLNNPWYIIAAVAFGSSNIPDAVPIVFTHALEDLKKVQTEHSVDKETAHKEQLRLARRVREAVLKGGLLCGASRAINSLIALHAATPEDLCDTETIRDQNVTMEEYVQNGEKLFRAMYRDTADNVQGLLDKVYPDMGWFSRVVGYGITYGSTGDLLSQVEVSYILVAALISMDTPRQIAWHLANAQHGGATLQEAQAIRQITMEVAEKSGIRWKEAVPNVN</sequence>
<name>A0A2R6RPV6_9APHY</name>
<accession>A0A2R6RPV6</accession>
<dbReference type="PANTHER" id="PTHR28180:SF2">
    <property type="entry name" value="PEROXISOMAL PROTEIN 2"/>
    <property type="match status" value="1"/>
</dbReference>
<dbReference type="PANTHER" id="PTHR28180">
    <property type="entry name" value="CONSERVED MITOCHONDRIAL PROTEIN-RELATED"/>
    <property type="match status" value="1"/>
</dbReference>
<protein>
    <recommendedName>
        <fullName evidence="3">Carboxymuconolactone decarboxylase-like domain-containing protein</fullName>
    </recommendedName>
</protein>
<dbReference type="EMBL" id="MLYV02000203">
    <property type="protein sequence ID" value="PSS32029.1"/>
    <property type="molecule type" value="Genomic_DNA"/>
</dbReference>
<evidence type="ECO:0000313" key="1">
    <source>
        <dbReference type="EMBL" id="PSS32029.1"/>
    </source>
</evidence>
<evidence type="ECO:0008006" key="3">
    <source>
        <dbReference type="Google" id="ProtNLM"/>
    </source>
</evidence>
<dbReference type="InterPro" id="IPR029032">
    <property type="entry name" value="AhpD-like"/>
</dbReference>
<dbReference type="Gene3D" id="1.20.1290.10">
    <property type="entry name" value="AhpD-like"/>
    <property type="match status" value="1"/>
</dbReference>
<dbReference type="SUPFAM" id="SSF69118">
    <property type="entry name" value="AhpD-like"/>
    <property type="match status" value="1"/>
</dbReference>
<dbReference type="Proteomes" id="UP000186601">
    <property type="component" value="Unassembled WGS sequence"/>
</dbReference>